<gene>
    <name evidence="1" type="ORF">MiSe_72300</name>
</gene>
<organism evidence="1 2">
    <name type="scientific">Microseira wollei NIES-4236</name>
    <dbReference type="NCBI Taxonomy" id="2530354"/>
    <lineage>
        <taxon>Bacteria</taxon>
        <taxon>Bacillati</taxon>
        <taxon>Cyanobacteriota</taxon>
        <taxon>Cyanophyceae</taxon>
        <taxon>Oscillatoriophycideae</taxon>
        <taxon>Aerosakkonematales</taxon>
        <taxon>Aerosakkonemataceae</taxon>
        <taxon>Microseira</taxon>
    </lineage>
</organism>
<reference evidence="1" key="1">
    <citation type="submission" date="2019-10" db="EMBL/GenBank/DDBJ databases">
        <title>Draft genome sequece of Microseira wollei NIES-4236.</title>
        <authorList>
            <person name="Yamaguchi H."/>
            <person name="Suzuki S."/>
            <person name="Kawachi M."/>
        </authorList>
    </citation>
    <scope>NUCLEOTIDE SEQUENCE</scope>
    <source>
        <strain evidence="1">NIES-4236</strain>
    </source>
</reference>
<dbReference type="Proteomes" id="UP001050975">
    <property type="component" value="Unassembled WGS sequence"/>
</dbReference>
<name>A0AAV3XIG3_9CYAN</name>
<accession>A0AAV3XIG3</accession>
<protein>
    <submittedName>
        <fullName evidence="1">Uncharacterized protein</fullName>
    </submittedName>
</protein>
<comment type="caution">
    <text evidence="1">The sequence shown here is derived from an EMBL/GenBank/DDBJ whole genome shotgun (WGS) entry which is preliminary data.</text>
</comment>
<evidence type="ECO:0000313" key="2">
    <source>
        <dbReference type="Proteomes" id="UP001050975"/>
    </source>
</evidence>
<sequence length="79" mass="9183">MQVLRSHRLNKLKYTDDAKEDVYKPILTLVKNRLCSESYFRNEIALAEQLNQILLLLEGKSALELGYATDNFQNLILQL</sequence>
<dbReference type="EMBL" id="BLAY01000163">
    <property type="protein sequence ID" value="GET42413.1"/>
    <property type="molecule type" value="Genomic_DNA"/>
</dbReference>
<keyword evidence="2" id="KW-1185">Reference proteome</keyword>
<proteinExistence type="predicted"/>
<evidence type="ECO:0000313" key="1">
    <source>
        <dbReference type="EMBL" id="GET42413.1"/>
    </source>
</evidence>
<dbReference type="AlphaFoldDB" id="A0AAV3XIG3"/>